<dbReference type="eggNOG" id="ENOG502S71Y">
    <property type="taxonomic scope" value="Eukaryota"/>
</dbReference>
<dbReference type="RefSeq" id="XP_005844693.1">
    <property type="nucleotide sequence ID" value="XM_005844631.1"/>
</dbReference>
<protein>
    <recommendedName>
        <fullName evidence="3">DUF1995 domain-containing protein</fullName>
    </recommendedName>
</protein>
<accession>E1ZNE3</accession>
<evidence type="ECO:0008006" key="3">
    <source>
        <dbReference type="Google" id="ProtNLM"/>
    </source>
</evidence>
<dbReference type="AlphaFoldDB" id="E1ZNE3"/>
<sequence length="296" mass="32739">MSAPRRVVSAAEVHTPEFGIGLTSWAPIVLHRTCSEAATQARSALRRFREAAAGGEGGEAAVPAASRRQRLTVRLPLPSPERQDDAVREYSQADWPGGIQQRFRRLRPLVEEQFLSGYDPQFVGMLESPADGIGVWRAAGGSITVVGNLNFASFARLCAGEFGESVLDPQHTLIAVNHTWTSSRDIGQAGGGLWDKKLKAQAAALIDDPCAWLPLYHLWDVRTAKGATGLLFRSWPHDWQLHSTTGQDEERAAALDAPPLLVTPERPSQERQIEALNAALEAQRREEKEWWQQRRK</sequence>
<dbReference type="KEGG" id="cvr:CHLNCDRAFT_138616"/>
<dbReference type="EMBL" id="GL433855">
    <property type="protein sequence ID" value="EFN52591.1"/>
    <property type="molecule type" value="Genomic_DNA"/>
</dbReference>
<keyword evidence="2" id="KW-1185">Reference proteome</keyword>
<evidence type="ECO:0000313" key="1">
    <source>
        <dbReference type="EMBL" id="EFN52591.1"/>
    </source>
</evidence>
<organism evidence="2">
    <name type="scientific">Chlorella variabilis</name>
    <name type="common">Green alga</name>
    <dbReference type="NCBI Taxonomy" id="554065"/>
    <lineage>
        <taxon>Eukaryota</taxon>
        <taxon>Viridiplantae</taxon>
        <taxon>Chlorophyta</taxon>
        <taxon>core chlorophytes</taxon>
        <taxon>Trebouxiophyceae</taxon>
        <taxon>Chlorellales</taxon>
        <taxon>Chlorellaceae</taxon>
        <taxon>Chlorella clade</taxon>
        <taxon>Chlorella</taxon>
    </lineage>
</organism>
<dbReference type="GeneID" id="17352120"/>
<gene>
    <name evidence="1" type="ORF">CHLNCDRAFT_138616</name>
</gene>
<dbReference type="InParanoid" id="E1ZNE3"/>
<dbReference type="OrthoDB" id="540828at2759"/>
<dbReference type="OMA" id="ADWSGGM"/>
<name>E1ZNE3_CHLVA</name>
<proteinExistence type="predicted"/>
<dbReference type="Proteomes" id="UP000008141">
    <property type="component" value="Unassembled WGS sequence"/>
</dbReference>
<evidence type="ECO:0000313" key="2">
    <source>
        <dbReference type="Proteomes" id="UP000008141"/>
    </source>
</evidence>
<reference evidence="1 2" key="1">
    <citation type="journal article" date="2010" name="Plant Cell">
        <title>The Chlorella variabilis NC64A genome reveals adaptation to photosymbiosis, coevolution with viruses, and cryptic sex.</title>
        <authorList>
            <person name="Blanc G."/>
            <person name="Duncan G."/>
            <person name="Agarkova I."/>
            <person name="Borodovsky M."/>
            <person name="Gurnon J."/>
            <person name="Kuo A."/>
            <person name="Lindquist E."/>
            <person name="Lucas S."/>
            <person name="Pangilinan J."/>
            <person name="Polle J."/>
            <person name="Salamov A."/>
            <person name="Terry A."/>
            <person name="Yamada T."/>
            <person name="Dunigan D.D."/>
            <person name="Grigoriev I.V."/>
            <person name="Claverie J.M."/>
            <person name="Van Etten J.L."/>
        </authorList>
    </citation>
    <scope>NUCLEOTIDE SEQUENCE [LARGE SCALE GENOMIC DNA]</scope>
    <source>
        <strain evidence="1 2">NC64A</strain>
    </source>
</reference>